<dbReference type="SUPFAM" id="SSF46785">
    <property type="entry name" value="Winged helix' DNA-binding domain"/>
    <property type="match status" value="1"/>
</dbReference>
<dbReference type="RefSeq" id="WP_203935423.1">
    <property type="nucleotide sequence ID" value="NZ_BOON01000006.1"/>
</dbReference>
<dbReference type="InterPro" id="IPR001845">
    <property type="entry name" value="HTH_ArsR_DNA-bd_dom"/>
</dbReference>
<dbReference type="GO" id="GO:0003700">
    <property type="term" value="F:DNA-binding transcription factor activity"/>
    <property type="evidence" value="ECO:0007669"/>
    <property type="project" value="InterPro"/>
</dbReference>
<dbReference type="InterPro" id="IPR036388">
    <property type="entry name" value="WH-like_DNA-bd_sf"/>
</dbReference>
<dbReference type="Gene3D" id="1.10.10.10">
    <property type="entry name" value="Winged helix-like DNA-binding domain superfamily/Winged helix DNA-binding domain"/>
    <property type="match status" value="1"/>
</dbReference>
<dbReference type="EMBL" id="BOON01000006">
    <property type="protein sequence ID" value="GII21233.1"/>
    <property type="molecule type" value="Genomic_DNA"/>
</dbReference>
<proteinExistence type="predicted"/>
<dbReference type="CDD" id="cd05403">
    <property type="entry name" value="NT_KNTase_like"/>
    <property type="match status" value="1"/>
</dbReference>
<organism evidence="2 3">
    <name type="scientific">Planosporangium mesophilum</name>
    <dbReference type="NCBI Taxonomy" id="689768"/>
    <lineage>
        <taxon>Bacteria</taxon>
        <taxon>Bacillati</taxon>
        <taxon>Actinomycetota</taxon>
        <taxon>Actinomycetes</taxon>
        <taxon>Micromonosporales</taxon>
        <taxon>Micromonosporaceae</taxon>
        <taxon>Planosporangium</taxon>
    </lineage>
</organism>
<feature type="domain" description="HTH arsR-type" evidence="1">
    <location>
        <begin position="16"/>
        <end position="98"/>
    </location>
</feature>
<keyword evidence="3" id="KW-1185">Reference proteome</keyword>
<dbReference type="SUPFAM" id="SSF81301">
    <property type="entry name" value="Nucleotidyltransferase"/>
    <property type="match status" value="1"/>
</dbReference>
<dbReference type="Gene3D" id="3.30.460.10">
    <property type="entry name" value="Beta Polymerase, domain 2"/>
    <property type="match status" value="1"/>
</dbReference>
<dbReference type="InterPro" id="IPR043519">
    <property type="entry name" value="NT_sf"/>
</dbReference>
<dbReference type="CDD" id="cd00090">
    <property type="entry name" value="HTH_ARSR"/>
    <property type="match status" value="1"/>
</dbReference>
<dbReference type="Pfam" id="PF12802">
    <property type="entry name" value="MarR_2"/>
    <property type="match status" value="1"/>
</dbReference>
<accession>A0A8J3T7Q5</accession>
<evidence type="ECO:0000313" key="2">
    <source>
        <dbReference type="EMBL" id="GII21233.1"/>
    </source>
</evidence>
<dbReference type="InterPro" id="IPR036390">
    <property type="entry name" value="WH_DNA-bd_sf"/>
</dbReference>
<dbReference type="InterPro" id="IPR000835">
    <property type="entry name" value="HTH_MarR-typ"/>
</dbReference>
<dbReference type="SMART" id="SM00418">
    <property type="entry name" value="HTH_ARSR"/>
    <property type="match status" value="1"/>
</dbReference>
<dbReference type="InterPro" id="IPR011991">
    <property type="entry name" value="ArsR-like_HTH"/>
</dbReference>
<protein>
    <submittedName>
        <fullName evidence="2">ArsR family transcriptional regulator</fullName>
    </submittedName>
</protein>
<reference evidence="2" key="1">
    <citation type="submission" date="2021-01" db="EMBL/GenBank/DDBJ databases">
        <title>Whole genome shotgun sequence of Planosporangium mesophilum NBRC 109066.</title>
        <authorList>
            <person name="Komaki H."/>
            <person name="Tamura T."/>
        </authorList>
    </citation>
    <scope>NUCLEOTIDE SEQUENCE</scope>
    <source>
        <strain evidence="2">NBRC 109066</strain>
    </source>
</reference>
<gene>
    <name evidence="2" type="ORF">Pme01_08300</name>
</gene>
<evidence type="ECO:0000259" key="1">
    <source>
        <dbReference type="SMART" id="SM00418"/>
    </source>
</evidence>
<sequence length="206" mass="22936">MHILNASIHDVHASSRLLPLLRSPFQGELLAWLFLHPGDEYSATDLARRFGVSQPTASREADRLTEAGLIEERRTGNLRLLRAKIDTVVARPLTDLLAVTYGPLPVISELLSRVPDVDEAHIYGSWAARYRGEAGAIPRDIDVLVVGDADEDDLYDAARTAEQRLGREVNIHRVTPETWRQSGGDPFLESVRSRPTVPLDLAEERT</sequence>
<comment type="caution">
    <text evidence="2">The sequence shown here is derived from an EMBL/GenBank/DDBJ whole genome shotgun (WGS) entry which is preliminary data.</text>
</comment>
<dbReference type="AlphaFoldDB" id="A0A8J3T7Q5"/>
<evidence type="ECO:0000313" key="3">
    <source>
        <dbReference type="Proteomes" id="UP000599074"/>
    </source>
</evidence>
<dbReference type="Proteomes" id="UP000599074">
    <property type="component" value="Unassembled WGS sequence"/>
</dbReference>
<name>A0A8J3T7Q5_9ACTN</name>